<evidence type="ECO:0000256" key="4">
    <source>
        <dbReference type="SAM" id="MobiDB-lite"/>
    </source>
</evidence>
<dbReference type="Proteomes" id="UP000604046">
    <property type="component" value="Unassembled WGS sequence"/>
</dbReference>
<dbReference type="PROSITE" id="PS50088">
    <property type="entry name" value="ANK_REPEAT"/>
    <property type="match status" value="3"/>
</dbReference>
<feature type="compositionally biased region" description="Polar residues" evidence="4">
    <location>
        <begin position="723"/>
        <end position="734"/>
    </location>
</feature>
<dbReference type="PANTHER" id="PTHR24198:SF165">
    <property type="entry name" value="ANKYRIN REPEAT-CONTAINING PROTEIN-RELATED"/>
    <property type="match status" value="1"/>
</dbReference>
<feature type="repeat" description="ANK" evidence="3">
    <location>
        <begin position="606"/>
        <end position="638"/>
    </location>
</feature>
<dbReference type="Pfam" id="PF12796">
    <property type="entry name" value="Ank_2"/>
    <property type="match status" value="3"/>
</dbReference>
<dbReference type="OrthoDB" id="5981550at2759"/>
<evidence type="ECO:0000313" key="7">
    <source>
        <dbReference type="EMBL" id="CAE7620253.1"/>
    </source>
</evidence>
<feature type="region of interest" description="Disordered" evidence="4">
    <location>
        <begin position="723"/>
        <end position="743"/>
    </location>
</feature>
<dbReference type="AlphaFoldDB" id="A0A812V6J6"/>
<accession>A0A812V6J6</accession>
<evidence type="ECO:0000256" key="3">
    <source>
        <dbReference type="PROSITE-ProRule" id="PRU00023"/>
    </source>
</evidence>
<proteinExistence type="predicted"/>
<evidence type="ECO:0000313" key="8">
    <source>
        <dbReference type="Proteomes" id="UP000604046"/>
    </source>
</evidence>
<dbReference type="SMART" id="SM00248">
    <property type="entry name" value="ANK"/>
    <property type="match status" value="9"/>
</dbReference>
<dbReference type="CDD" id="cd17039">
    <property type="entry name" value="Ubl_ubiquitin_like"/>
    <property type="match status" value="1"/>
</dbReference>
<reference evidence="7" key="1">
    <citation type="submission" date="2021-02" db="EMBL/GenBank/DDBJ databases">
        <authorList>
            <person name="Dougan E. K."/>
            <person name="Rhodes N."/>
            <person name="Thang M."/>
            <person name="Chan C."/>
        </authorList>
    </citation>
    <scope>NUCLEOTIDE SEQUENCE</scope>
</reference>
<dbReference type="PROSITE" id="PS50297">
    <property type="entry name" value="ANK_REP_REGION"/>
    <property type="match status" value="2"/>
</dbReference>
<dbReference type="Gene3D" id="1.25.40.20">
    <property type="entry name" value="Ankyrin repeat-containing domain"/>
    <property type="match status" value="1"/>
</dbReference>
<keyword evidence="2 3" id="KW-0040">ANK repeat</keyword>
<dbReference type="SUPFAM" id="SSF50729">
    <property type="entry name" value="PH domain-like"/>
    <property type="match status" value="1"/>
</dbReference>
<dbReference type="Gene3D" id="2.30.29.30">
    <property type="entry name" value="Pleckstrin-homology domain (PH domain)/Phosphotyrosine-binding domain (PTB)"/>
    <property type="match status" value="1"/>
</dbReference>
<dbReference type="PANTHER" id="PTHR24198">
    <property type="entry name" value="ANKYRIN REPEAT AND PROTEIN KINASE DOMAIN-CONTAINING PROTEIN"/>
    <property type="match status" value="1"/>
</dbReference>
<dbReference type="EMBL" id="CAJNDS010002854">
    <property type="protein sequence ID" value="CAE7620253.1"/>
    <property type="molecule type" value="Genomic_DNA"/>
</dbReference>
<comment type="caution">
    <text evidence="7">The sequence shown here is derived from an EMBL/GenBank/DDBJ whole genome shotgun (WGS) entry which is preliminary data.</text>
</comment>
<evidence type="ECO:0000259" key="5">
    <source>
        <dbReference type="PROSITE" id="PS50003"/>
    </source>
</evidence>
<keyword evidence="8" id="KW-1185">Reference proteome</keyword>
<dbReference type="InterPro" id="IPR000626">
    <property type="entry name" value="Ubiquitin-like_dom"/>
</dbReference>
<evidence type="ECO:0000256" key="2">
    <source>
        <dbReference type="ARBA" id="ARBA00023043"/>
    </source>
</evidence>
<dbReference type="InterPro" id="IPR011993">
    <property type="entry name" value="PH-like_dom_sf"/>
</dbReference>
<feature type="repeat" description="ANK" evidence="3">
    <location>
        <begin position="480"/>
        <end position="512"/>
    </location>
</feature>
<dbReference type="PROSITE" id="PS50003">
    <property type="entry name" value="PH_DOMAIN"/>
    <property type="match status" value="1"/>
</dbReference>
<dbReference type="InterPro" id="IPR036770">
    <property type="entry name" value="Ankyrin_rpt-contain_sf"/>
</dbReference>
<dbReference type="CDD" id="cd13365">
    <property type="entry name" value="PH_PLC_plant-like"/>
    <property type="match status" value="1"/>
</dbReference>
<organism evidence="7 8">
    <name type="scientific">Symbiodinium natans</name>
    <dbReference type="NCBI Taxonomy" id="878477"/>
    <lineage>
        <taxon>Eukaryota</taxon>
        <taxon>Sar</taxon>
        <taxon>Alveolata</taxon>
        <taxon>Dinophyceae</taxon>
        <taxon>Suessiales</taxon>
        <taxon>Symbiodiniaceae</taxon>
        <taxon>Symbiodinium</taxon>
    </lineage>
</organism>
<keyword evidence="1" id="KW-0677">Repeat</keyword>
<feature type="domain" description="PH" evidence="5">
    <location>
        <begin position="74"/>
        <end position="182"/>
    </location>
</feature>
<sequence length="801" mass="90124">MSVSADEEEKTEPKEDGRVFEFEEFDQLRNGQTYIIEAAGEREDLKKITGDRFRRLKVQIDPMLHVEAVKAIDRMRRGANLLKHTHYGFPHLRQFQLSDDKRRLIWYSGAKRKEDSMVNLEEVVEIKLGQQTPVFLHYRLPMLEHLSFSIVYGPKGSKTLDLTCKDEFEFDHWVTGLKAIFYACKNKQISKEALLAHSKRFQKALEKNNVGIKLTKLPEVKEKGHVGLDDCIEIVTHTPQQLDTKMERLRERLKTMSQQVSRLDHHSAAEMEVDLSLLTGSRRQLVVHDPSKRGSEMLQVLMMTSGRQISALRKEDFKDLAAAHGEHSVRCLKEHLAQVTGQPRFKQRILHAGAILLDDARLELPVVLHLVFVPFCADARYLELFNIAISLDFDKVVEAVLQHPQDPNAILDGGRTCLGVAASHGSLKSATLLLEARADLEKPGRTLKRVPLNHACLHGQTDFVRWLLESHADPDKSVLESPSPLEDASIMGCAEIVRILLEAHADVNAPSISGTPLHIACAQGEVEVARLLLHGRADVTMGDRMGLTALHVTCVRSQLEAARLLLQHRAEAEQACHLGYTALHCQTETVLHLVQQGAKANCTDSFGSAPVHVACSYGHAEIARVLLRSNADIRVGGRLDSILDAARAKGFHDIVALLTEASSDSRHCKRRRRAKGQGPAYASVFVQDEDAQDEEMEIRRMHELVEQTTQVLQQARNELIALNQRQRSESSTSNTEAKAKKKETAACKHIDQLLWKAEVDLENVEDMYLRHIDNQKDTYSLADFNQTVSRTISDLEDDLKP</sequence>
<feature type="repeat" description="ANK" evidence="3">
    <location>
        <begin position="512"/>
        <end position="544"/>
    </location>
</feature>
<evidence type="ECO:0000256" key="1">
    <source>
        <dbReference type="ARBA" id="ARBA00022737"/>
    </source>
</evidence>
<dbReference type="PROSITE" id="PS50053">
    <property type="entry name" value="UBIQUITIN_2"/>
    <property type="match status" value="1"/>
</dbReference>
<protein>
    <submittedName>
        <fullName evidence="7">ANK2 protein</fullName>
    </submittedName>
</protein>
<gene>
    <name evidence="7" type="primary">ANK2</name>
    <name evidence="7" type="ORF">SNAT2548_LOCUS35253</name>
</gene>
<evidence type="ECO:0000259" key="6">
    <source>
        <dbReference type="PROSITE" id="PS50053"/>
    </source>
</evidence>
<name>A0A812V6J6_9DINO</name>
<feature type="domain" description="Ubiquitin-like" evidence="6">
    <location>
        <begin position="326"/>
        <end position="363"/>
    </location>
</feature>
<dbReference type="SUPFAM" id="SSF48403">
    <property type="entry name" value="Ankyrin repeat"/>
    <property type="match status" value="1"/>
</dbReference>
<dbReference type="InterPro" id="IPR001849">
    <property type="entry name" value="PH_domain"/>
</dbReference>
<dbReference type="InterPro" id="IPR002110">
    <property type="entry name" value="Ankyrin_rpt"/>
</dbReference>